<feature type="transmembrane region" description="Helical" evidence="2">
    <location>
        <begin position="12"/>
        <end position="36"/>
    </location>
</feature>
<dbReference type="OrthoDB" id="272851at2759"/>
<dbReference type="VEuPathDB" id="TriTrypDB:TRSC58_00014"/>
<keyword evidence="2" id="KW-0812">Transmembrane</keyword>
<sequence>MDRIAPSTLLLIYNICIYVYVYIYIYIYISSISFFLCMRVREKRVPACCRRQRLKKRGSRGVSVRGMHSPYEAVYGFDRTHVRRMTPQEYVSEGDAAAGVPSLWQGDGCRLLSSRDPNVEFCTKYPVYDRFGRELSVLYQILEAEVQQEIRRVQQGGDGTRQSGVRLSAEIPLDDDSAEETAKPQPQHDKGSAYRPTPFVPPALAHGDSGDGGERDVNDLIDVSASSCRFSSATAVSPRGTGSSFTTARDARRSTFSIYRDSGLNAAEGLLPPHGTNPPESLQHQQAEVASGVSRSAFATQGCVGGAATVGSQQPLEDVAALQLPPSQRSNTASPPRLADGGGMEEVVVVEEEGQEGEGDREGGADGGSLCVIRATLDTMIGTDPLRFTTTRPSELRTTKQLFFPPGRPTVAMRRTIEHPNPISRQVYGVQSETISAALVAPLVAANLEVACGTGDFRSITGVTPQLIPGTTVTLGECRYRVYRYHASSDVYEARAEEAADDAPQVLLYRWSVHAVQQGENESYRAALGLSLTAPFVSVAGYRYGDGGLTVITMPLGYVAVPLSMVPLSARSFPTCVKLLLRMLSDLVVKRTIHGDLRGLNCVFLAIRHGNTAAELPLTLLVPVHWERLVDFSMFVDRNAGRTIPMVDDVSGGRRGERLYHGQDVAMVMCMVLENELAEQLRPEQLTEVQRLMMLTTEPTQVANYLIQLKNSMTVIPSDMAALQQEYEAAFQCQM</sequence>
<feature type="compositionally biased region" description="Basic and acidic residues" evidence="1">
    <location>
        <begin position="208"/>
        <end position="218"/>
    </location>
</feature>
<proteinExistence type="predicted"/>
<dbReference type="AlphaFoldDB" id="A0A061JEW0"/>
<gene>
    <name evidence="3" type="ORF">TRSC58_00014</name>
</gene>
<organism evidence="3 4">
    <name type="scientific">Trypanosoma rangeli SC58</name>
    <dbReference type="NCBI Taxonomy" id="429131"/>
    <lineage>
        <taxon>Eukaryota</taxon>
        <taxon>Discoba</taxon>
        <taxon>Euglenozoa</taxon>
        <taxon>Kinetoplastea</taxon>
        <taxon>Metakinetoplastina</taxon>
        <taxon>Trypanosomatida</taxon>
        <taxon>Trypanosomatidae</taxon>
        <taxon>Trypanosoma</taxon>
        <taxon>Herpetosoma</taxon>
    </lineage>
</organism>
<feature type="region of interest" description="Disordered" evidence="1">
    <location>
        <begin position="171"/>
        <end position="218"/>
    </location>
</feature>
<evidence type="ECO:0000313" key="3">
    <source>
        <dbReference type="EMBL" id="ESL12222.1"/>
    </source>
</evidence>
<evidence type="ECO:0000313" key="4">
    <source>
        <dbReference type="Proteomes" id="UP000031737"/>
    </source>
</evidence>
<evidence type="ECO:0000256" key="1">
    <source>
        <dbReference type="SAM" id="MobiDB-lite"/>
    </source>
</evidence>
<feature type="compositionally biased region" description="Basic and acidic residues" evidence="1">
    <location>
        <begin position="180"/>
        <end position="192"/>
    </location>
</feature>
<comment type="caution">
    <text evidence="3">The sequence shown here is derived from an EMBL/GenBank/DDBJ whole genome shotgun (WGS) entry which is preliminary data.</text>
</comment>
<dbReference type="Proteomes" id="UP000031737">
    <property type="component" value="Unassembled WGS sequence"/>
</dbReference>
<evidence type="ECO:0000256" key="2">
    <source>
        <dbReference type="SAM" id="Phobius"/>
    </source>
</evidence>
<accession>A0A061JEW0</accession>
<keyword evidence="2" id="KW-0472">Membrane</keyword>
<name>A0A061JEW0_TRYRA</name>
<protein>
    <submittedName>
        <fullName evidence="3">Uncharacterized protein</fullName>
    </submittedName>
</protein>
<dbReference type="EMBL" id="AUPL01000014">
    <property type="protein sequence ID" value="ESL12222.1"/>
    <property type="molecule type" value="Genomic_DNA"/>
</dbReference>
<keyword evidence="4" id="KW-1185">Reference proteome</keyword>
<reference evidence="3 4" key="1">
    <citation type="submission" date="2013-07" db="EMBL/GenBank/DDBJ databases">
        <authorList>
            <person name="Stoco P.H."/>
            <person name="Wagner G."/>
            <person name="Gerber A."/>
            <person name="Zaha A."/>
            <person name="Thompson C."/>
            <person name="Bartholomeu D.C."/>
            <person name="Luckemeyer D.D."/>
            <person name="Bahia D."/>
            <person name="Loreto E."/>
            <person name="Prestes E.B."/>
            <person name="Lima F.M."/>
            <person name="Rodrigues-Luiz G."/>
            <person name="Vallejo G.A."/>
            <person name="Filho J.F."/>
            <person name="Monteiro K.M."/>
            <person name="Tyler K.M."/>
            <person name="de Almeida L.G."/>
            <person name="Ortiz M.F."/>
            <person name="Siervo M.A."/>
            <person name="de Moraes M.H."/>
            <person name="Cunha O.L."/>
            <person name="Mendonca-Neto R."/>
            <person name="Silva R."/>
            <person name="Teixeira S.M."/>
            <person name="Murta S.M."/>
            <person name="Sincero T.C."/>
            <person name="Mendes T.A."/>
            <person name="Urmenyi T.P."/>
            <person name="Silva V.G."/>
            <person name="da Rocha W.D."/>
            <person name="Andersson B."/>
            <person name="Romanha A.J."/>
            <person name="Steindel M."/>
            <person name="de Vasconcelos A.T."/>
            <person name="Grisard E.C."/>
        </authorList>
    </citation>
    <scope>NUCLEOTIDE SEQUENCE [LARGE SCALE GENOMIC DNA]</scope>
    <source>
        <strain evidence="3 4">SC58</strain>
    </source>
</reference>
<keyword evidence="2" id="KW-1133">Transmembrane helix</keyword>